<dbReference type="OrthoDB" id="3022831at2759"/>
<dbReference type="EMBL" id="KN824391">
    <property type="protein sequence ID" value="KIM21175.1"/>
    <property type="molecule type" value="Genomic_DNA"/>
</dbReference>
<dbReference type="HOGENOM" id="CLU_039336_0_0_1"/>
<dbReference type="STRING" id="933852.A0A0C3A988"/>
<sequence length="441" mass="49359">MRTPAKARELPSLSDMIRVTHTLDQLTTKLGAILDASEPIDAGINETTEDCGDMQIWVTPISKIPFEILSEIFVIAAELVWWSPMINASVCRLWRDVALATPRAWRFIDLRSEPPLSVTLNFFERSGRHLLHLTVPAGPATAPLDYATIVGTIPQRVRCLVLTEASQSLLLESYPKLTNLSVTYPRVHIPLRYLDGRRFPKLRYVDASFTGISWDASLSVSLPPIVELTVRTDRHGAWLALIPQISKTLVKLHIIVTGESLLSQTGVGELPRLKHLKISTECERVRHWFFDAKTPSLISYNTIEGDGIYTINVNVGLVTHLQCWDAVTLSPYGSIRHLAVVGFHCDVEPALSIVDQICENPTICMDLERIVLGSWDFLDTDTINARLQSRREYTGIDIKIEPIGSDNLDWPGAAQRSVSIQRIDENNAELMHSTVWAEDAL</sequence>
<dbReference type="Gene3D" id="3.80.10.10">
    <property type="entry name" value="Ribonuclease Inhibitor"/>
    <property type="match status" value="1"/>
</dbReference>
<dbReference type="AlphaFoldDB" id="A0A0C3A988"/>
<accession>A0A0C3A988</accession>
<reference evidence="1 2" key="1">
    <citation type="submission" date="2014-04" db="EMBL/GenBank/DDBJ databases">
        <authorList>
            <consortium name="DOE Joint Genome Institute"/>
            <person name="Kuo A."/>
            <person name="Zuccaro A."/>
            <person name="Kohler A."/>
            <person name="Nagy L.G."/>
            <person name="Floudas D."/>
            <person name="Copeland A."/>
            <person name="Barry K.W."/>
            <person name="Cichocki N."/>
            <person name="Veneault-Fourrey C."/>
            <person name="LaButti K."/>
            <person name="Lindquist E.A."/>
            <person name="Lipzen A."/>
            <person name="Lundell T."/>
            <person name="Morin E."/>
            <person name="Murat C."/>
            <person name="Sun H."/>
            <person name="Tunlid A."/>
            <person name="Henrissat B."/>
            <person name="Grigoriev I.V."/>
            <person name="Hibbett D.S."/>
            <person name="Martin F."/>
            <person name="Nordberg H.P."/>
            <person name="Cantor M.N."/>
            <person name="Hua S.X."/>
        </authorList>
    </citation>
    <scope>NUCLEOTIDE SEQUENCE [LARGE SCALE GENOMIC DNA]</scope>
    <source>
        <strain evidence="1 2">MAFF 305830</strain>
    </source>
</reference>
<evidence type="ECO:0000313" key="1">
    <source>
        <dbReference type="EMBL" id="KIM21175.1"/>
    </source>
</evidence>
<protein>
    <submittedName>
        <fullName evidence="1">Uncharacterized protein</fullName>
    </submittedName>
</protein>
<proteinExistence type="predicted"/>
<gene>
    <name evidence="1" type="ORF">M408DRAFT_29789</name>
</gene>
<reference evidence="2" key="2">
    <citation type="submission" date="2015-01" db="EMBL/GenBank/DDBJ databases">
        <title>Evolutionary Origins and Diversification of the Mycorrhizal Mutualists.</title>
        <authorList>
            <consortium name="DOE Joint Genome Institute"/>
            <consortium name="Mycorrhizal Genomics Consortium"/>
            <person name="Kohler A."/>
            <person name="Kuo A."/>
            <person name="Nagy L.G."/>
            <person name="Floudas D."/>
            <person name="Copeland A."/>
            <person name="Barry K.W."/>
            <person name="Cichocki N."/>
            <person name="Veneault-Fourrey C."/>
            <person name="LaButti K."/>
            <person name="Lindquist E.A."/>
            <person name="Lipzen A."/>
            <person name="Lundell T."/>
            <person name="Morin E."/>
            <person name="Murat C."/>
            <person name="Riley R."/>
            <person name="Ohm R."/>
            <person name="Sun H."/>
            <person name="Tunlid A."/>
            <person name="Henrissat B."/>
            <person name="Grigoriev I.V."/>
            <person name="Hibbett D.S."/>
            <person name="Martin F."/>
        </authorList>
    </citation>
    <scope>NUCLEOTIDE SEQUENCE [LARGE SCALE GENOMIC DNA]</scope>
    <source>
        <strain evidence="2">MAFF 305830</strain>
    </source>
</reference>
<organism evidence="1 2">
    <name type="scientific">Serendipita vermifera MAFF 305830</name>
    <dbReference type="NCBI Taxonomy" id="933852"/>
    <lineage>
        <taxon>Eukaryota</taxon>
        <taxon>Fungi</taxon>
        <taxon>Dikarya</taxon>
        <taxon>Basidiomycota</taxon>
        <taxon>Agaricomycotina</taxon>
        <taxon>Agaricomycetes</taxon>
        <taxon>Sebacinales</taxon>
        <taxon>Serendipitaceae</taxon>
        <taxon>Serendipita</taxon>
    </lineage>
</organism>
<name>A0A0C3A988_SERVB</name>
<keyword evidence="2" id="KW-1185">Reference proteome</keyword>
<dbReference type="InterPro" id="IPR032675">
    <property type="entry name" value="LRR_dom_sf"/>
</dbReference>
<evidence type="ECO:0000313" key="2">
    <source>
        <dbReference type="Proteomes" id="UP000054097"/>
    </source>
</evidence>
<dbReference type="Proteomes" id="UP000054097">
    <property type="component" value="Unassembled WGS sequence"/>
</dbReference>